<accession>A0A916Q3M4</accession>
<evidence type="ECO:0000313" key="3">
    <source>
        <dbReference type="Proteomes" id="UP000613208"/>
    </source>
</evidence>
<evidence type="ECO:0000256" key="1">
    <source>
        <dbReference type="SAM" id="Phobius"/>
    </source>
</evidence>
<keyword evidence="1" id="KW-0812">Transmembrane</keyword>
<feature type="transmembrane region" description="Helical" evidence="1">
    <location>
        <begin position="122"/>
        <end position="143"/>
    </location>
</feature>
<dbReference type="RefSeq" id="WP_087282238.1">
    <property type="nucleotide sequence ID" value="NZ_BLYI01000003.1"/>
</dbReference>
<keyword evidence="1" id="KW-1133">Transmembrane helix</keyword>
<sequence length="261" mass="29072">MKALIKKELRLSRKFLLIWMGIVLLLCCFAYFEFLSMRNTLGELAEMMNAFPKILMIMFGIGEKLDSALGWYGCIYFWVAILTYSYAVYLGISSVAKEKSQGTAEYLFTKPVSRKKIVEAKALACVCNLFILAVFSGLCNYFTSILPLGGLEQKGAAVTTTIGLFLTEVILFALALLISGINQNYKRAIRLGAGLLLGFYGIYIVAEYLEIPALYYLTPLKYFDVYAVAREGINIAFLLLAAVIVAISIAVARKKWAGREM</sequence>
<feature type="transmembrane region" description="Helical" evidence="1">
    <location>
        <begin position="15"/>
        <end position="32"/>
    </location>
</feature>
<proteinExistence type="predicted"/>
<protein>
    <recommendedName>
        <fullName evidence="4">ABC-2 family transporter protein</fullName>
    </recommendedName>
</protein>
<dbReference type="Proteomes" id="UP000613208">
    <property type="component" value="Unassembled WGS sequence"/>
</dbReference>
<feature type="transmembrane region" description="Helical" evidence="1">
    <location>
        <begin position="155"/>
        <end position="179"/>
    </location>
</feature>
<name>A0A916Q3M4_9FIRM</name>
<dbReference type="GO" id="GO:0005886">
    <property type="term" value="C:plasma membrane"/>
    <property type="evidence" value="ECO:0007669"/>
    <property type="project" value="UniProtKB-SubCell"/>
</dbReference>
<evidence type="ECO:0000313" key="2">
    <source>
        <dbReference type="EMBL" id="GFO83809.1"/>
    </source>
</evidence>
<evidence type="ECO:0008006" key="4">
    <source>
        <dbReference type="Google" id="ProtNLM"/>
    </source>
</evidence>
<comment type="caution">
    <text evidence="2">The sequence shown here is derived from an EMBL/GenBank/DDBJ whole genome shotgun (WGS) entry which is preliminary data.</text>
</comment>
<organism evidence="2 3">
    <name type="scientific">Anaerostipes butyraticus</name>
    <dbReference type="NCBI Taxonomy" id="645466"/>
    <lineage>
        <taxon>Bacteria</taxon>
        <taxon>Bacillati</taxon>
        <taxon>Bacillota</taxon>
        <taxon>Clostridia</taxon>
        <taxon>Lachnospirales</taxon>
        <taxon>Lachnospiraceae</taxon>
        <taxon>Anaerostipes</taxon>
    </lineage>
</organism>
<feature type="transmembrane region" description="Helical" evidence="1">
    <location>
        <begin position="235"/>
        <end position="252"/>
    </location>
</feature>
<dbReference type="GO" id="GO:0140359">
    <property type="term" value="F:ABC-type transporter activity"/>
    <property type="evidence" value="ECO:0007669"/>
    <property type="project" value="InterPro"/>
</dbReference>
<reference evidence="2" key="1">
    <citation type="submission" date="2020-06" db="EMBL/GenBank/DDBJ databases">
        <title>Characterization of fructooligosaccharide metabolism and fructooligosaccharide-degrading enzymes in human commensal butyrate producers.</title>
        <authorList>
            <person name="Tanno H."/>
            <person name="Fujii T."/>
            <person name="Hirano K."/>
            <person name="Maeno S."/>
            <person name="Tonozuka T."/>
            <person name="Sakamoto M."/>
            <person name="Ohkuma M."/>
            <person name="Tochio T."/>
            <person name="Endo A."/>
        </authorList>
    </citation>
    <scope>NUCLEOTIDE SEQUENCE</scope>
    <source>
        <strain evidence="2">JCM 17466</strain>
    </source>
</reference>
<feature type="transmembrane region" description="Helical" evidence="1">
    <location>
        <begin position="69"/>
        <end position="92"/>
    </location>
</feature>
<gene>
    <name evidence="2" type="ORF">ANBU17_01560</name>
</gene>
<dbReference type="Pfam" id="PF12679">
    <property type="entry name" value="ABC2_membrane_2"/>
    <property type="match status" value="1"/>
</dbReference>
<feature type="transmembrane region" description="Helical" evidence="1">
    <location>
        <begin position="191"/>
        <end position="215"/>
    </location>
</feature>
<keyword evidence="3" id="KW-1185">Reference proteome</keyword>
<dbReference type="PANTHER" id="PTHR43471">
    <property type="entry name" value="ABC TRANSPORTER PERMEASE"/>
    <property type="match status" value="1"/>
</dbReference>
<dbReference type="AlphaFoldDB" id="A0A916Q3M4"/>
<dbReference type="EMBL" id="BLYI01000003">
    <property type="protein sequence ID" value="GFO83809.1"/>
    <property type="molecule type" value="Genomic_DNA"/>
</dbReference>
<keyword evidence="1" id="KW-0472">Membrane</keyword>